<dbReference type="PANTHER" id="PTHR20994">
    <property type="entry name" value="ER MEMBRANE PROTEIN COMPLEX SUBUNIT 6"/>
    <property type="match status" value="1"/>
</dbReference>
<dbReference type="Proteomes" id="UP000195557">
    <property type="component" value="Unassembled WGS sequence"/>
</dbReference>
<evidence type="ECO:0000256" key="5">
    <source>
        <dbReference type="ARBA" id="ARBA00022824"/>
    </source>
</evidence>
<gene>
    <name evidence="9" type="ORF">BE221DRAFT_86864</name>
</gene>
<dbReference type="AlphaFoldDB" id="A0A1Y5IHV9"/>
<keyword evidence="5" id="KW-0256">Endoplasmic reticulum</keyword>
<comment type="subcellular location">
    <subcellularLocation>
        <location evidence="1">Endoplasmic reticulum membrane</location>
        <topology evidence="1">Multi-pass membrane protein</topology>
    </subcellularLocation>
</comment>
<comment type="similarity">
    <text evidence="2">Belongs to the EMC6 family.</text>
</comment>
<sequence length="110" mass="11366">MPSGISSASNPTAPIDRRAAEKNTLAVANLFTSASIASGIGIGAIGITGFAGFLAHFACMLVVSGACVSWKCDGTPSAYFASIDKIFIDGPLAGLPTFVLFWTLSYNFCH</sequence>
<accession>A0A1Y5IHV9</accession>
<dbReference type="GO" id="GO:0072546">
    <property type="term" value="C:EMC complex"/>
    <property type="evidence" value="ECO:0007669"/>
    <property type="project" value="InterPro"/>
</dbReference>
<evidence type="ECO:0000313" key="9">
    <source>
        <dbReference type="EMBL" id="OUS49156.1"/>
    </source>
</evidence>
<evidence type="ECO:0000256" key="4">
    <source>
        <dbReference type="ARBA" id="ARBA00022692"/>
    </source>
</evidence>
<dbReference type="Pfam" id="PF07019">
    <property type="entry name" value="EMC6"/>
    <property type="match status" value="1"/>
</dbReference>
<proteinExistence type="inferred from homology"/>
<keyword evidence="4 8" id="KW-0812">Transmembrane</keyword>
<dbReference type="GO" id="GO:0034975">
    <property type="term" value="P:protein folding in endoplasmic reticulum"/>
    <property type="evidence" value="ECO:0007669"/>
    <property type="project" value="TreeGrafter"/>
</dbReference>
<feature type="transmembrane region" description="Helical" evidence="8">
    <location>
        <begin position="25"/>
        <end position="47"/>
    </location>
</feature>
<feature type="transmembrane region" description="Helical" evidence="8">
    <location>
        <begin position="86"/>
        <end position="104"/>
    </location>
</feature>
<keyword evidence="6 8" id="KW-1133">Transmembrane helix</keyword>
<evidence type="ECO:0000256" key="6">
    <source>
        <dbReference type="ARBA" id="ARBA00022989"/>
    </source>
</evidence>
<dbReference type="GO" id="GO:0000045">
    <property type="term" value="P:autophagosome assembly"/>
    <property type="evidence" value="ECO:0007669"/>
    <property type="project" value="TreeGrafter"/>
</dbReference>
<name>A0A1Y5IHV9_OSTTA</name>
<evidence type="ECO:0000256" key="1">
    <source>
        <dbReference type="ARBA" id="ARBA00004477"/>
    </source>
</evidence>
<reference evidence="9" key="1">
    <citation type="submission" date="2017-04" db="EMBL/GenBank/DDBJ databases">
        <title>Population genomics of picophytoplankton unveils novel chromosome hypervariability.</title>
        <authorList>
            <consortium name="DOE Joint Genome Institute"/>
            <person name="Blanc-Mathieu R."/>
            <person name="Krasovec M."/>
            <person name="Hebrard M."/>
            <person name="Yau S."/>
            <person name="Desgranges E."/>
            <person name="Martin J."/>
            <person name="Schackwitz W."/>
            <person name="Kuo A."/>
            <person name="Salin G."/>
            <person name="Donnadieu C."/>
            <person name="Desdevises Y."/>
            <person name="Sanchez-Ferandin S."/>
            <person name="Moreau H."/>
            <person name="Rivals E."/>
            <person name="Grigoriev I.V."/>
            <person name="Grimsley N."/>
            <person name="Eyre-Walker A."/>
            <person name="Piganeau G."/>
        </authorList>
    </citation>
    <scope>NUCLEOTIDE SEQUENCE [LARGE SCALE GENOMIC DNA]</scope>
    <source>
        <strain evidence="9">RCC 1115</strain>
    </source>
</reference>
<evidence type="ECO:0000256" key="8">
    <source>
        <dbReference type="SAM" id="Phobius"/>
    </source>
</evidence>
<evidence type="ECO:0000256" key="7">
    <source>
        <dbReference type="ARBA" id="ARBA00023136"/>
    </source>
</evidence>
<protein>
    <recommendedName>
        <fullName evidence="3">ER membrane protein complex subunit 6</fullName>
    </recommendedName>
</protein>
<evidence type="ECO:0000256" key="2">
    <source>
        <dbReference type="ARBA" id="ARBA00009436"/>
    </source>
</evidence>
<dbReference type="EMBL" id="KZ155771">
    <property type="protein sequence ID" value="OUS49156.1"/>
    <property type="molecule type" value="Genomic_DNA"/>
</dbReference>
<dbReference type="InterPro" id="IPR008504">
    <property type="entry name" value="Emc6"/>
</dbReference>
<dbReference type="InterPro" id="IPR029008">
    <property type="entry name" value="EMC6-like"/>
</dbReference>
<dbReference type="PANTHER" id="PTHR20994:SF0">
    <property type="entry name" value="ER MEMBRANE PROTEIN COMPLEX SUBUNIT 6"/>
    <property type="match status" value="1"/>
</dbReference>
<keyword evidence="7 8" id="KW-0472">Membrane</keyword>
<organism evidence="9">
    <name type="scientific">Ostreococcus tauri</name>
    <name type="common">Marine green alga</name>
    <dbReference type="NCBI Taxonomy" id="70448"/>
    <lineage>
        <taxon>Eukaryota</taxon>
        <taxon>Viridiplantae</taxon>
        <taxon>Chlorophyta</taxon>
        <taxon>Mamiellophyceae</taxon>
        <taxon>Mamiellales</taxon>
        <taxon>Bathycoccaceae</taxon>
        <taxon>Ostreococcus</taxon>
    </lineage>
</organism>
<evidence type="ECO:0000256" key="3">
    <source>
        <dbReference type="ARBA" id="ARBA00020827"/>
    </source>
</evidence>
<feature type="non-terminal residue" evidence="9">
    <location>
        <position position="110"/>
    </location>
</feature>